<evidence type="ECO:0000256" key="1">
    <source>
        <dbReference type="ARBA" id="ARBA00022553"/>
    </source>
</evidence>
<evidence type="ECO:0000259" key="4">
    <source>
        <dbReference type="PROSITE" id="PS50110"/>
    </source>
</evidence>
<dbReference type="InterPro" id="IPR050595">
    <property type="entry name" value="Bact_response_regulator"/>
</dbReference>
<dbReference type="PANTHER" id="PTHR44591:SF3">
    <property type="entry name" value="RESPONSE REGULATORY DOMAIN-CONTAINING PROTEIN"/>
    <property type="match status" value="1"/>
</dbReference>
<gene>
    <name evidence="5" type="ORF">TPA0598_02_03360</name>
</gene>
<sequence>MTTTPDTSSSILIVDDMEENLVALEAVLGSLTQKVVRARSGEEALKAMLREEFAVVLIDVMMPGMNGFETAANIKGLDQTKDVPIILLTGASVDPNYAYRGYTVGAADFLIKPFDPWLLRTKVNVFLDLHRKNRQLAAQAEQLKRLLTSDEQPRGESAPAAPAPGAAPAPPPATTVSASAAPPPPVAPEGARETGEPGESAEAGEVGRAGEAGEAGAPGQPAAPPVTPSVTPPESPEFRAHSGPVPPPVSPGAGDASRLADIAGQLAEVELLLRDAQGTDKKRLADRIAELEQAVGRLLVSRGT</sequence>
<comment type="caution">
    <text evidence="5">The sequence shown here is derived from an EMBL/GenBank/DDBJ whole genome shotgun (WGS) entry which is preliminary data.</text>
</comment>
<keyword evidence="6" id="KW-1185">Reference proteome</keyword>
<dbReference type="PANTHER" id="PTHR44591">
    <property type="entry name" value="STRESS RESPONSE REGULATOR PROTEIN 1"/>
    <property type="match status" value="1"/>
</dbReference>
<keyword evidence="1 2" id="KW-0597">Phosphoprotein</keyword>
<evidence type="ECO:0000313" key="6">
    <source>
        <dbReference type="Proteomes" id="UP000048965"/>
    </source>
</evidence>
<evidence type="ECO:0000256" key="3">
    <source>
        <dbReference type="SAM" id="MobiDB-lite"/>
    </source>
</evidence>
<dbReference type="SUPFAM" id="SSF52172">
    <property type="entry name" value="CheY-like"/>
    <property type="match status" value="1"/>
</dbReference>
<name>A0A0P4R3M6_9ACTN</name>
<dbReference type="PROSITE" id="PS50110">
    <property type="entry name" value="RESPONSE_REGULATORY"/>
    <property type="match status" value="1"/>
</dbReference>
<organism evidence="5 6">
    <name type="scientific">Streptomyces lydicamycinicus</name>
    <dbReference type="NCBI Taxonomy" id="1546107"/>
    <lineage>
        <taxon>Bacteria</taxon>
        <taxon>Bacillati</taxon>
        <taxon>Actinomycetota</taxon>
        <taxon>Actinomycetes</taxon>
        <taxon>Kitasatosporales</taxon>
        <taxon>Streptomycetaceae</taxon>
        <taxon>Streptomyces</taxon>
    </lineage>
</organism>
<dbReference type="Pfam" id="PF00072">
    <property type="entry name" value="Response_reg"/>
    <property type="match status" value="1"/>
</dbReference>
<dbReference type="EMBL" id="BBNO01000002">
    <property type="protein sequence ID" value="GAO07097.1"/>
    <property type="molecule type" value="Genomic_DNA"/>
</dbReference>
<dbReference type="RefSeq" id="WP_042150763.1">
    <property type="nucleotide sequence ID" value="NZ_BBNO01000002.1"/>
</dbReference>
<dbReference type="SMART" id="SM00448">
    <property type="entry name" value="REC"/>
    <property type="match status" value="1"/>
</dbReference>
<dbReference type="AlphaFoldDB" id="A0A0P4R3M6"/>
<protein>
    <submittedName>
        <fullName evidence="5">Two-component response regulator</fullName>
    </submittedName>
</protein>
<reference evidence="5 6" key="2">
    <citation type="journal article" date="2015" name="Stand. Genomic Sci.">
        <title>Draft genome sequence of marine-derived Streptomyces sp. TP-A0598, a producer of anti-MRSA antibiotic lydicamycins.</title>
        <authorList>
            <person name="Komaki H."/>
            <person name="Ichikawa N."/>
            <person name="Hosoyama A."/>
            <person name="Fujita N."/>
            <person name="Igarashi Y."/>
        </authorList>
    </citation>
    <scope>NUCLEOTIDE SEQUENCE [LARGE SCALE GENOMIC DNA]</scope>
    <source>
        <strain evidence="5 6">NBRC 110027</strain>
    </source>
</reference>
<dbReference type="Gene3D" id="3.40.50.2300">
    <property type="match status" value="1"/>
</dbReference>
<dbReference type="OrthoDB" id="9812260at2"/>
<feature type="compositionally biased region" description="Pro residues" evidence="3">
    <location>
        <begin position="161"/>
        <end position="173"/>
    </location>
</feature>
<accession>A0A0P4R3M6</accession>
<evidence type="ECO:0000313" key="5">
    <source>
        <dbReference type="EMBL" id="GAO07097.1"/>
    </source>
</evidence>
<dbReference type="GO" id="GO:0000160">
    <property type="term" value="P:phosphorelay signal transduction system"/>
    <property type="evidence" value="ECO:0007669"/>
    <property type="project" value="InterPro"/>
</dbReference>
<feature type="modified residue" description="4-aspartylphosphate" evidence="2">
    <location>
        <position position="59"/>
    </location>
</feature>
<reference evidence="6" key="1">
    <citation type="submission" date="2014-09" db="EMBL/GenBank/DDBJ databases">
        <title>Whole genome shotgun sequence of Streptomyces sp. NBRC 110027.</title>
        <authorList>
            <person name="Komaki H."/>
            <person name="Ichikawa N."/>
            <person name="Katano-Makiyama Y."/>
            <person name="Hosoyama A."/>
            <person name="Hashimoto M."/>
            <person name="Uohara A."/>
            <person name="Kitahashi Y."/>
            <person name="Ohji S."/>
            <person name="Kimura A."/>
            <person name="Yamazoe A."/>
            <person name="Igarashi Y."/>
            <person name="Fujita N."/>
        </authorList>
    </citation>
    <scope>NUCLEOTIDE SEQUENCE [LARGE SCALE GENOMIC DNA]</scope>
    <source>
        <strain evidence="6">NBRC 110027</strain>
    </source>
</reference>
<feature type="region of interest" description="Disordered" evidence="3">
    <location>
        <begin position="148"/>
        <end position="256"/>
    </location>
</feature>
<dbReference type="Proteomes" id="UP000048965">
    <property type="component" value="Unassembled WGS sequence"/>
</dbReference>
<dbReference type="InterPro" id="IPR001789">
    <property type="entry name" value="Sig_transdc_resp-reg_receiver"/>
</dbReference>
<feature type="compositionally biased region" description="Pro residues" evidence="3">
    <location>
        <begin position="221"/>
        <end position="235"/>
    </location>
</feature>
<proteinExistence type="predicted"/>
<feature type="domain" description="Response regulatory" evidence="4">
    <location>
        <begin position="10"/>
        <end position="127"/>
    </location>
</feature>
<dbReference type="InterPro" id="IPR011006">
    <property type="entry name" value="CheY-like_superfamily"/>
</dbReference>
<evidence type="ECO:0000256" key="2">
    <source>
        <dbReference type="PROSITE-ProRule" id="PRU00169"/>
    </source>
</evidence>